<dbReference type="Proteomes" id="UP000092993">
    <property type="component" value="Unassembled WGS sequence"/>
</dbReference>
<sequence length="340" mass="38452">MSLHLEYPSDSQFSLEEEKPSMLDFLQTLTSCPDLKYLMVSGVIQGLEPAGDTSYLHLNLRLSLLKLHKLVTWNDYSIDAVYLLTCISTSPFSMIEVHVNFTTVDFDGIMEPISTALPIESDRSEMSIFSAVQNLELEFYTDRLVVQAAGINATPSLSISFWDLDGYDVHRHIVPVLGKVSELFPVSHVQSLKIVDDTRDFEPVGDVIEPSWWGSMHHFQSFRRLHIVSSQEYAIQGVFQAMDLSSASTADSNRLICPNLKVINLDTSFQLEDVMFEEMVSIIQHRASLGSRLKRFKVINDINCAPPDGDNWEKLKENVGDLDYIRIILPQVLEGHVLKL</sequence>
<reference evidence="1 2" key="1">
    <citation type="submission" date="2016-03" db="EMBL/GenBank/DDBJ databases">
        <title>Whole genome sequencing of Grifola frondosa 9006-11.</title>
        <authorList>
            <person name="Min B."/>
            <person name="Park H."/>
            <person name="Kim J.-G."/>
            <person name="Cho H."/>
            <person name="Oh Y.-L."/>
            <person name="Kong W.-S."/>
            <person name="Choi I.-G."/>
        </authorList>
    </citation>
    <scope>NUCLEOTIDE SEQUENCE [LARGE SCALE GENOMIC DNA]</scope>
    <source>
        <strain evidence="1 2">9006-11</strain>
    </source>
</reference>
<proteinExistence type="predicted"/>
<evidence type="ECO:0000313" key="1">
    <source>
        <dbReference type="EMBL" id="OBZ74189.1"/>
    </source>
</evidence>
<dbReference type="EMBL" id="LUGG01000006">
    <property type="protein sequence ID" value="OBZ74189.1"/>
    <property type="molecule type" value="Genomic_DNA"/>
</dbReference>
<protein>
    <recommendedName>
        <fullName evidence="3">F-box domain-containing protein</fullName>
    </recommendedName>
</protein>
<comment type="caution">
    <text evidence="1">The sequence shown here is derived from an EMBL/GenBank/DDBJ whole genome shotgun (WGS) entry which is preliminary data.</text>
</comment>
<keyword evidence="2" id="KW-1185">Reference proteome</keyword>
<accession>A0A1C7MCS6</accession>
<dbReference type="AlphaFoldDB" id="A0A1C7MCS6"/>
<evidence type="ECO:0000313" key="2">
    <source>
        <dbReference type="Proteomes" id="UP000092993"/>
    </source>
</evidence>
<gene>
    <name evidence="1" type="ORF">A0H81_05918</name>
</gene>
<name>A0A1C7MCS6_GRIFR</name>
<evidence type="ECO:0008006" key="3">
    <source>
        <dbReference type="Google" id="ProtNLM"/>
    </source>
</evidence>
<organism evidence="1 2">
    <name type="scientific">Grifola frondosa</name>
    <name type="common">Maitake</name>
    <name type="synonym">Polyporus frondosus</name>
    <dbReference type="NCBI Taxonomy" id="5627"/>
    <lineage>
        <taxon>Eukaryota</taxon>
        <taxon>Fungi</taxon>
        <taxon>Dikarya</taxon>
        <taxon>Basidiomycota</taxon>
        <taxon>Agaricomycotina</taxon>
        <taxon>Agaricomycetes</taxon>
        <taxon>Polyporales</taxon>
        <taxon>Grifolaceae</taxon>
        <taxon>Grifola</taxon>
    </lineage>
</organism>